<name>A0A8J2HL78_COTCN</name>
<dbReference type="EMBL" id="CAJNRD030001123">
    <property type="protein sequence ID" value="CAG5101604.1"/>
    <property type="molecule type" value="Genomic_DNA"/>
</dbReference>
<accession>A0A8J2HL78</accession>
<dbReference type="AlphaFoldDB" id="A0A8J2HL78"/>
<evidence type="ECO:0000313" key="3">
    <source>
        <dbReference type="Proteomes" id="UP000786811"/>
    </source>
</evidence>
<evidence type="ECO:0000313" key="2">
    <source>
        <dbReference type="EMBL" id="CAG5101604.1"/>
    </source>
</evidence>
<dbReference type="Proteomes" id="UP000786811">
    <property type="component" value="Unassembled WGS sequence"/>
</dbReference>
<sequence>MTYPVILSRGIGNTLAEKGLEIQALLSVQYIMRYYHISTICFMATMHPAESNPAAGTVISQAKAMFRKSVQETPSPPREAQPTQTTDPTLQWIDKIQKKTYFDSETSSGCNFSKVLTQSLNDASTPDPQSNRNADSSVEKNQQWCLSLLFSRSFSVDSPETYERSDGIANVVTTMCEAPESCSEDLEEGE</sequence>
<gene>
    <name evidence="2" type="ORF">HICCMSTLAB_LOCUS10506</name>
</gene>
<reference evidence="2" key="1">
    <citation type="submission" date="2021-04" db="EMBL/GenBank/DDBJ databases">
        <authorList>
            <person name="Chebbi M.A.C M."/>
        </authorList>
    </citation>
    <scope>NUCLEOTIDE SEQUENCE</scope>
</reference>
<feature type="region of interest" description="Disordered" evidence="1">
    <location>
        <begin position="68"/>
        <end position="88"/>
    </location>
</feature>
<comment type="caution">
    <text evidence="2">The sequence shown here is derived from an EMBL/GenBank/DDBJ whole genome shotgun (WGS) entry which is preliminary data.</text>
</comment>
<organism evidence="2 3">
    <name type="scientific">Cotesia congregata</name>
    <name type="common">Parasitoid wasp</name>
    <name type="synonym">Apanteles congregatus</name>
    <dbReference type="NCBI Taxonomy" id="51543"/>
    <lineage>
        <taxon>Eukaryota</taxon>
        <taxon>Metazoa</taxon>
        <taxon>Ecdysozoa</taxon>
        <taxon>Arthropoda</taxon>
        <taxon>Hexapoda</taxon>
        <taxon>Insecta</taxon>
        <taxon>Pterygota</taxon>
        <taxon>Neoptera</taxon>
        <taxon>Endopterygota</taxon>
        <taxon>Hymenoptera</taxon>
        <taxon>Apocrita</taxon>
        <taxon>Ichneumonoidea</taxon>
        <taxon>Braconidae</taxon>
        <taxon>Microgastrinae</taxon>
        <taxon>Cotesia</taxon>
    </lineage>
</organism>
<protein>
    <submittedName>
        <fullName evidence="2">Uncharacterized protein</fullName>
    </submittedName>
</protein>
<keyword evidence="3" id="KW-1185">Reference proteome</keyword>
<evidence type="ECO:0000256" key="1">
    <source>
        <dbReference type="SAM" id="MobiDB-lite"/>
    </source>
</evidence>
<proteinExistence type="predicted"/>